<dbReference type="SUPFAM" id="SSF50193">
    <property type="entry name" value="Ribosomal protein L14"/>
    <property type="match status" value="1"/>
</dbReference>
<dbReference type="PROSITE" id="PS00049">
    <property type="entry name" value="RIBOSOMAL_L14"/>
    <property type="match status" value="1"/>
</dbReference>
<dbReference type="AlphaFoldDB" id="A0A5E4LUB1"/>
<evidence type="ECO:0000256" key="1">
    <source>
        <dbReference type="ARBA" id="ARBA00022980"/>
    </source>
</evidence>
<sequence>MKGLTSTITKTLTTGTILTCTDNSGAKMVYIISALHYKGTRSRGPQLGIGDVVIASVRKGKPDMVKKVVKALIVRQKKEFRRANGVRISFEDNAAVLVNDDFLPVGTEIKGVVAREVAERFPKVAAISAGVV</sequence>
<dbReference type="GO" id="GO:0003735">
    <property type="term" value="F:structural constituent of ribosome"/>
    <property type="evidence" value="ECO:0007669"/>
    <property type="project" value="InterPro"/>
</dbReference>
<evidence type="ECO:0000256" key="4">
    <source>
        <dbReference type="RuleBase" id="RU003949"/>
    </source>
</evidence>
<reference evidence="5 6" key="1">
    <citation type="submission" date="2019-08" db="EMBL/GenBank/DDBJ databases">
        <authorList>
            <person name="Vazquez-Campos X."/>
        </authorList>
    </citation>
    <scope>NUCLEOTIDE SEQUENCE [LARGE SCALE GENOMIC DNA]</scope>
    <source>
        <strain evidence="5">LFW-283_2</strain>
    </source>
</reference>
<dbReference type="GO" id="GO:0070180">
    <property type="term" value="F:large ribosomal subunit rRNA binding"/>
    <property type="evidence" value="ECO:0007669"/>
    <property type="project" value="TreeGrafter"/>
</dbReference>
<dbReference type="CDD" id="cd00337">
    <property type="entry name" value="Ribosomal_uL14"/>
    <property type="match status" value="1"/>
</dbReference>
<dbReference type="GO" id="GO:0006412">
    <property type="term" value="P:translation"/>
    <property type="evidence" value="ECO:0007669"/>
    <property type="project" value="UniProtKB-UniRule"/>
</dbReference>
<proteinExistence type="inferred from homology"/>
<dbReference type="InterPro" id="IPR019972">
    <property type="entry name" value="Ribosomal_uL14_CS"/>
</dbReference>
<keyword evidence="3" id="KW-0699">rRNA-binding</keyword>
<gene>
    <name evidence="3" type="primary">rpl14</name>
    <name evidence="5" type="ORF">LFW2832_00449</name>
</gene>
<evidence type="ECO:0000256" key="2">
    <source>
        <dbReference type="ARBA" id="ARBA00023274"/>
    </source>
</evidence>
<keyword evidence="1 3" id="KW-0689">Ribosomal protein</keyword>
<comment type="function">
    <text evidence="3">Binds to 23S rRNA. Forms part of two intersubunit bridges in the 70S ribosome.</text>
</comment>
<comment type="similarity">
    <text evidence="3 4">Belongs to the universal ribosomal protein uL14 family.</text>
</comment>
<dbReference type="GO" id="GO:0022625">
    <property type="term" value="C:cytosolic large ribosomal subunit"/>
    <property type="evidence" value="ECO:0007669"/>
    <property type="project" value="TreeGrafter"/>
</dbReference>
<keyword evidence="2 3" id="KW-0687">Ribonucleoprotein</keyword>
<name>A0A5E4LUB1_9ARCH</name>
<keyword evidence="3" id="KW-0694">RNA-binding</keyword>
<dbReference type="EMBL" id="CABMJJ010000008">
    <property type="protein sequence ID" value="VVC03642.1"/>
    <property type="molecule type" value="Genomic_DNA"/>
</dbReference>
<dbReference type="HAMAP" id="MF_01367">
    <property type="entry name" value="Ribosomal_uL14"/>
    <property type="match status" value="1"/>
</dbReference>
<evidence type="ECO:0000313" key="5">
    <source>
        <dbReference type="EMBL" id="VVC03642.1"/>
    </source>
</evidence>
<dbReference type="InterPro" id="IPR000218">
    <property type="entry name" value="Ribosomal_uL14"/>
</dbReference>
<dbReference type="Pfam" id="PF00238">
    <property type="entry name" value="Ribosomal_L14"/>
    <property type="match status" value="1"/>
</dbReference>
<evidence type="ECO:0000313" key="6">
    <source>
        <dbReference type="Proteomes" id="UP000789941"/>
    </source>
</evidence>
<evidence type="ECO:0000256" key="3">
    <source>
        <dbReference type="HAMAP-Rule" id="MF_01367"/>
    </source>
</evidence>
<protein>
    <recommendedName>
        <fullName evidence="3">Large ribosomal subunit protein uL14</fullName>
    </recommendedName>
</protein>
<comment type="subunit">
    <text evidence="3">Part of the 50S ribosomal subunit. Forms a cluster with proteins L3 and L24e, part of which may contact the 16S rRNA in 2 intersubunit bridges.</text>
</comment>
<dbReference type="Proteomes" id="UP000789941">
    <property type="component" value="Unassembled WGS sequence"/>
</dbReference>
<dbReference type="SMART" id="SM01374">
    <property type="entry name" value="Ribosomal_L14"/>
    <property type="match status" value="1"/>
</dbReference>
<organism evidence="5 6">
    <name type="scientific">Candidatus Bilamarchaeum dharawalense</name>
    <dbReference type="NCBI Taxonomy" id="2885759"/>
    <lineage>
        <taxon>Archaea</taxon>
        <taxon>Candidatus Micrarchaeota</taxon>
        <taxon>Candidatus Micrarchaeia</taxon>
        <taxon>Candidatus Anstonellales</taxon>
        <taxon>Candidatus Bilamarchaeaceae</taxon>
        <taxon>Candidatus Bilamarchaeum</taxon>
    </lineage>
</organism>
<dbReference type="Gene3D" id="2.40.150.20">
    <property type="entry name" value="Ribosomal protein L14"/>
    <property type="match status" value="1"/>
</dbReference>
<accession>A0A5E4LUB1</accession>
<dbReference type="InterPro" id="IPR036853">
    <property type="entry name" value="Ribosomal_uL14_sf"/>
</dbReference>
<dbReference type="PANTHER" id="PTHR11761">
    <property type="entry name" value="50S/60S RIBOSOMAL PROTEIN L14/L23"/>
    <property type="match status" value="1"/>
</dbReference>
<dbReference type="PANTHER" id="PTHR11761:SF8">
    <property type="entry name" value="LARGE RIBOSOMAL SUBUNIT PROTEIN UL14"/>
    <property type="match status" value="1"/>
</dbReference>
<comment type="caution">
    <text evidence="5">The sequence shown here is derived from an EMBL/GenBank/DDBJ whole genome shotgun (WGS) entry which is preliminary data.</text>
</comment>
<dbReference type="NCBIfam" id="NF006344">
    <property type="entry name" value="PRK08571.1"/>
    <property type="match status" value="1"/>
</dbReference>